<dbReference type="InterPro" id="IPR008928">
    <property type="entry name" value="6-hairpin_glycosidase_sf"/>
</dbReference>
<gene>
    <name evidence="1" type="ORF">CaldiYA01_00890</name>
</gene>
<dbReference type="SUPFAM" id="SSF48208">
    <property type="entry name" value="Six-hairpin glycosidases"/>
    <property type="match status" value="1"/>
</dbReference>
<sequence>MLKIKDEGIKDKLKFSSSPMVDRAFVEGVLKLVLLKLDRMIEKFDDKFLSPASKSLKYDVVDNIYWTSSFYTGMLWLAYELTGEEKYKDLAKRHLDSFEKKTQK</sequence>
<name>A0ABM7NJ46_9FIRM</name>
<proteinExistence type="predicted"/>
<accession>A0ABM7NJ46</accession>
<dbReference type="EMBL" id="AP024480">
    <property type="protein sequence ID" value="BCS80129.1"/>
    <property type="molecule type" value="Genomic_DNA"/>
</dbReference>
<evidence type="ECO:0008006" key="3">
    <source>
        <dbReference type="Google" id="ProtNLM"/>
    </source>
</evidence>
<dbReference type="InterPro" id="IPR012341">
    <property type="entry name" value="6hp_glycosidase-like_sf"/>
</dbReference>
<evidence type="ECO:0000313" key="2">
    <source>
        <dbReference type="Proteomes" id="UP000663623"/>
    </source>
</evidence>
<protein>
    <recommendedName>
        <fullName evidence="3">Glucuronyl hydrolase</fullName>
    </recommendedName>
</protein>
<keyword evidence="2" id="KW-1185">Reference proteome</keyword>
<evidence type="ECO:0000313" key="1">
    <source>
        <dbReference type="EMBL" id="BCS80129.1"/>
    </source>
</evidence>
<dbReference type="Proteomes" id="UP000663623">
    <property type="component" value="Chromosome"/>
</dbReference>
<reference evidence="1 2" key="1">
    <citation type="submission" date="2021-02" db="EMBL/GenBank/DDBJ databases">
        <title>Nitrogen-fixing ability and nitrogen fixation related genes of thermophilic fermentative bacteria in the genus Caldicellulosiruptor.</title>
        <authorList>
            <person name="Chen Y."/>
            <person name="Nishihara A."/>
            <person name="Haruta S."/>
        </authorList>
    </citation>
    <scope>NUCLEOTIDE SEQUENCE [LARGE SCALE GENOMIC DNA]</scope>
    <source>
        <strain evidence="1 2">YA01</strain>
    </source>
</reference>
<organism evidence="1 2">
    <name type="scientific">Caldicellulosiruptor diazotrophicus</name>
    <dbReference type="NCBI Taxonomy" id="2806205"/>
    <lineage>
        <taxon>Bacteria</taxon>
        <taxon>Bacillati</taxon>
        <taxon>Bacillota</taxon>
        <taxon>Bacillota incertae sedis</taxon>
        <taxon>Caldicellulosiruptorales</taxon>
        <taxon>Caldicellulosiruptoraceae</taxon>
        <taxon>Caldicellulosiruptor</taxon>
    </lineage>
</organism>
<dbReference type="Gene3D" id="1.50.10.10">
    <property type="match status" value="1"/>
</dbReference>